<dbReference type="Proteomes" id="UP001595990">
    <property type="component" value="Unassembled WGS sequence"/>
</dbReference>
<reference evidence="2" key="1">
    <citation type="journal article" date="2019" name="Int. J. Syst. Evol. Microbiol.">
        <title>The Global Catalogue of Microorganisms (GCM) 10K type strain sequencing project: providing services to taxonomists for standard genome sequencing and annotation.</title>
        <authorList>
            <consortium name="The Broad Institute Genomics Platform"/>
            <consortium name="The Broad Institute Genome Sequencing Center for Infectious Disease"/>
            <person name="Wu L."/>
            <person name="Ma J."/>
        </authorList>
    </citation>
    <scope>NUCLEOTIDE SEQUENCE [LARGE SCALE GENOMIC DNA]</scope>
    <source>
        <strain evidence="2">CECT 8064</strain>
    </source>
</reference>
<evidence type="ECO:0000313" key="2">
    <source>
        <dbReference type="Proteomes" id="UP001595990"/>
    </source>
</evidence>
<comment type="caution">
    <text evidence="1">The sequence shown here is derived from an EMBL/GenBank/DDBJ whole genome shotgun (WGS) entry which is preliminary data.</text>
</comment>
<organism evidence="1 2">
    <name type="scientific">Streptomyces ehimensis</name>
    <dbReference type="NCBI Taxonomy" id="68195"/>
    <lineage>
        <taxon>Bacteria</taxon>
        <taxon>Bacillati</taxon>
        <taxon>Actinomycetota</taxon>
        <taxon>Actinomycetes</taxon>
        <taxon>Kitasatosporales</taxon>
        <taxon>Streptomycetaceae</taxon>
        <taxon>Streptomyces</taxon>
    </lineage>
</organism>
<keyword evidence="2" id="KW-1185">Reference proteome</keyword>
<gene>
    <name evidence="1" type="ORF">ACFPEN_27740</name>
</gene>
<proteinExistence type="predicted"/>
<evidence type="ECO:0000313" key="1">
    <source>
        <dbReference type="EMBL" id="MFC4516707.1"/>
    </source>
</evidence>
<protein>
    <submittedName>
        <fullName evidence="1">Uncharacterized protein</fullName>
    </submittedName>
</protein>
<sequence>MPNVSALPMDTVGGVMTDLMAQNGPVALQYSSTGHRLVTKVLRGGRCPSLLVIFMIATRRRTRRPRLKLPHYW</sequence>
<name>A0ABV9BRG5_9ACTN</name>
<dbReference type="RefSeq" id="WP_417923713.1">
    <property type="nucleotide sequence ID" value="NZ_JBHSFS010000015.1"/>
</dbReference>
<accession>A0ABV9BRG5</accession>
<dbReference type="EMBL" id="JBHSFS010000015">
    <property type="protein sequence ID" value="MFC4516707.1"/>
    <property type="molecule type" value="Genomic_DNA"/>
</dbReference>